<evidence type="ECO:0000313" key="2">
    <source>
        <dbReference type="Proteomes" id="UP000031599"/>
    </source>
</evidence>
<organism evidence="1 2">
    <name type="scientific">Enhygromyxa salina</name>
    <dbReference type="NCBI Taxonomy" id="215803"/>
    <lineage>
        <taxon>Bacteria</taxon>
        <taxon>Pseudomonadati</taxon>
        <taxon>Myxococcota</taxon>
        <taxon>Polyangia</taxon>
        <taxon>Nannocystales</taxon>
        <taxon>Nannocystaceae</taxon>
        <taxon>Enhygromyxa</taxon>
    </lineage>
</organism>
<reference evidence="1 2" key="1">
    <citation type="submission" date="2014-12" db="EMBL/GenBank/DDBJ databases">
        <title>Genome assembly of Enhygromyxa salina DSM 15201.</title>
        <authorList>
            <person name="Sharma G."/>
            <person name="Subramanian S."/>
        </authorList>
    </citation>
    <scope>NUCLEOTIDE SEQUENCE [LARGE SCALE GENOMIC DNA]</scope>
    <source>
        <strain evidence="1 2">DSM 15201</strain>
    </source>
</reference>
<dbReference type="RefSeq" id="WP_052546126.1">
    <property type="nucleotide sequence ID" value="NZ_JMCC02000002.1"/>
</dbReference>
<sequence>MDPILIGGIAVFVVMAVVLGVAWGGSTLSKLALASDERVLFELEGITVSQHSAGGVTNFIRCVVRVTDRRIIVAQKALLAKDPALRFVITHAGVAGDAELGTTLKTGYISCTVAPSEIQTKLNKAGQHIWIPLRGGAIVGEQSLRFLVPDLEPWRAAGILA</sequence>
<dbReference type="AlphaFoldDB" id="A0A0C2DIH1"/>
<comment type="caution">
    <text evidence="1">The sequence shown here is derived from an EMBL/GenBank/DDBJ whole genome shotgun (WGS) entry which is preliminary data.</text>
</comment>
<evidence type="ECO:0000313" key="1">
    <source>
        <dbReference type="EMBL" id="KIG19467.1"/>
    </source>
</evidence>
<protein>
    <submittedName>
        <fullName evidence="1">Uncharacterized protein</fullName>
    </submittedName>
</protein>
<dbReference type="Proteomes" id="UP000031599">
    <property type="component" value="Unassembled WGS sequence"/>
</dbReference>
<accession>A0A0C2DIH1</accession>
<name>A0A0C2DIH1_9BACT</name>
<proteinExistence type="predicted"/>
<dbReference type="EMBL" id="JMCC02000002">
    <property type="protein sequence ID" value="KIG19467.1"/>
    <property type="molecule type" value="Genomic_DNA"/>
</dbReference>
<gene>
    <name evidence="1" type="ORF">DB30_02748</name>
</gene>